<name>A0A8J8P4C9_HALGN</name>
<evidence type="ECO:0000313" key="2">
    <source>
        <dbReference type="EMBL" id="TNV85815.1"/>
    </source>
</evidence>
<dbReference type="Proteomes" id="UP000785679">
    <property type="component" value="Unassembled WGS sequence"/>
</dbReference>
<sequence>MKVKDQQDKALRMIETQQQELKKARIKKPQDFVKVKVKYHEFDFVGVPLSPKSDSTPEEGQQLQNHFPKQVEPPHPQKKQLILHQDEDQENTYRLKSVKEELEHDNSQLALIHSQLNTYLVGDENPTQQAQQMFGMSYNDPQGEFPRTGTEKSIRYYEESVIENKSVTSIIPPNQ</sequence>
<feature type="compositionally biased region" description="Polar residues" evidence="1">
    <location>
        <begin position="52"/>
        <end position="67"/>
    </location>
</feature>
<feature type="region of interest" description="Disordered" evidence="1">
    <location>
        <begin position="46"/>
        <end position="77"/>
    </location>
</feature>
<proteinExistence type="predicted"/>
<evidence type="ECO:0000256" key="1">
    <source>
        <dbReference type="SAM" id="MobiDB-lite"/>
    </source>
</evidence>
<organism evidence="2 3">
    <name type="scientific">Halteria grandinella</name>
    <dbReference type="NCBI Taxonomy" id="5974"/>
    <lineage>
        <taxon>Eukaryota</taxon>
        <taxon>Sar</taxon>
        <taxon>Alveolata</taxon>
        <taxon>Ciliophora</taxon>
        <taxon>Intramacronucleata</taxon>
        <taxon>Spirotrichea</taxon>
        <taxon>Stichotrichia</taxon>
        <taxon>Sporadotrichida</taxon>
        <taxon>Halteriidae</taxon>
        <taxon>Halteria</taxon>
    </lineage>
</organism>
<protein>
    <submittedName>
        <fullName evidence="2">Uncharacterized protein</fullName>
    </submittedName>
</protein>
<accession>A0A8J8P4C9</accession>
<gene>
    <name evidence="2" type="ORF">FGO68_gene11386</name>
</gene>
<reference evidence="2" key="1">
    <citation type="submission" date="2019-06" db="EMBL/GenBank/DDBJ databases">
        <authorList>
            <person name="Zheng W."/>
        </authorList>
    </citation>
    <scope>NUCLEOTIDE SEQUENCE</scope>
    <source>
        <strain evidence="2">QDHG01</strain>
    </source>
</reference>
<evidence type="ECO:0000313" key="3">
    <source>
        <dbReference type="Proteomes" id="UP000785679"/>
    </source>
</evidence>
<keyword evidence="3" id="KW-1185">Reference proteome</keyword>
<dbReference type="AlphaFoldDB" id="A0A8J8P4C9"/>
<comment type="caution">
    <text evidence="2">The sequence shown here is derived from an EMBL/GenBank/DDBJ whole genome shotgun (WGS) entry which is preliminary data.</text>
</comment>
<dbReference type="EMBL" id="RRYP01001533">
    <property type="protein sequence ID" value="TNV85815.1"/>
    <property type="molecule type" value="Genomic_DNA"/>
</dbReference>